<dbReference type="EMBL" id="JAANQT010001699">
    <property type="protein sequence ID" value="KAG1304235.1"/>
    <property type="molecule type" value="Genomic_DNA"/>
</dbReference>
<sequence length="423" mass="48485">MSSFTTTRHELITECGPSQQTNPPLHFDAQSFDDCINEAMYSSNTIASEASSFLPLENLSLFDNQWSPQMHFDYFESYIQDSTDSFFSYNNVMKNETYFPVEENVTPVCRSAVYPTCTELDALSTIDHHSPKADHINHAFTAGGKLTWFQSIPFENKNKPKDERKQKDGYVNWTSSAPTLKLTGPVHSDFTYPITDESPPKGTSYVPTVVSSASEPIPNRLSYSRHPLSESHKCIPRYDSYSHPIKLNPSSKDHRQREPVHFSTPNNPQDNFPDSYDHFEPTPNMLAAMPRRQKPRYEGDHYTPKWVRYTGHLKQGYCDSCIPGKWLQLKNSAYWYHKQFYHGISSVSGKPFMKPIKQRLGKGDTIEGLCHQCQRFVPASNAKKKNNYMLWYRHAHKCHLYDKPRPTSSSKTSSVSSTTSMTD</sequence>
<organism evidence="3 4">
    <name type="scientific">Rhizopus oryzae</name>
    <name type="common">Mucormycosis agent</name>
    <name type="synonym">Rhizopus arrhizus var. delemar</name>
    <dbReference type="NCBI Taxonomy" id="64495"/>
    <lineage>
        <taxon>Eukaryota</taxon>
        <taxon>Fungi</taxon>
        <taxon>Fungi incertae sedis</taxon>
        <taxon>Mucoromycota</taxon>
        <taxon>Mucoromycotina</taxon>
        <taxon>Mucoromycetes</taxon>
        <taxon>Mucorales</taxon>
        <taxon>Mucorineae</taxon>
        <taxon>Rhizopodaceae</taxon>
        <taxon>Rhizopus</taxon>
    </lineage>
</organism>
<evidence type="ECO:0000259" key="2">
    <source>
        <dbReference type="Pfam" id="PF14616"/>
    </source>
</evidence>
<name>A0A9P6X3P8_RHIOR</name>
<feature type="domain" description="Transcription regulator Rua1 C-terminal" evidence="2">
    <location>
        <begin position="300"/>
        <end position="399"/>
    </location>
</feature>
<reference evidence="3" key="1">
    <citation type="journal article" date="2020" name="Microb. Genom.">
        <title>Genetic diversity of clinical and environmental Mucorales isolates obtained from an investigation of mucormycosis cases among solid organ transplant recipients.</title>
        <authorList>
            <person name="Nguyen M.H."/>
            <person name="Kaul D."/>
            <person name="Muto C."/>
            <person name="Cheng S.J."/>
            <person name="Richter R.A."/>
            <person name="Bruno V.M."/>
            <person name="Liu G."/>
            <person name="Beyhan S."/>
            <person name="Sundermann A.J."/>
            <person name="Mounaud S."/>
            <person name="Pasculle A.W."/>
            <person name="Nierman W.C."/>
            <person name="Driscoll E."/>
            <person name="Cumbie R."/>
            <person name="Clancy C.J."/>
            <person name="Dupont C.L."/>
        </authorList>
    </citation>
    <scope>NUCLEOTIDE SEQUENCE</scope>
    <source>
        <strain evidence="3">GL11</strain>
    </source>
</reference>
<dbReference type="OrthoDB" id="5595379at2759"/>
<feature type="compositionally biased region" description="Basic and acidic residues" evidence="1">
    <location>
        <begin position="251"/>
        <end position="260"/>
    </location>
</feature>
<gene>
    <name evidence="3" type="ORF">G6F64_009381</name>
</gene>
<protein>
    <recommendedName>
        <fullName evidence="2">Transcription regulator Rua1 C-terminal domain-containing protein</fullName>
    </recommendedName>
</protein>
<dbReference type="PANTHER" id="PTHR28125">
    <property type="entry name" value="MEIOTIC EXPRESSION UP-REGULATED PROTEIN 26"/>
    <property type="match status" value="1"/>
</dbReference>
<proteinExistence type="predicted"/>
<dbReference type="PANTHER" id="PTHR28125:SF2">
    <property type="entry name" value="MEIOTIC EXPRESSION UP-REGULATED PROTEIN 26"/>
    <property type="match status" value="1"/>
</dbReference>
<evidence type="ECO:0000313" key="4">
    <source>
        <dbReference type="Proteomes" id="UP000716291"/>
    </source>
</evidence>
<feature type="region of interest" description="Disordered" evidence="1">
    <location>
        <begin position="402"/>
        <end position="423"/>
    </location>
</feature>
<feature type="region of interest" description="Disordered" evidence="1">
    <location>
        <begin position="248"/>
        <end position="272"/>
    </location>
</feature>
<keyword evidence="4" id="KW-1185">Reference proteome</keyword>
<evidence type="ECO:0000256" key="1">
    <source>
        <dbReference type="SAM" id="MobiDB-lite"/>
    </source>
</evidence>
<feature type="compositionally biased region" description="Low complexity" evidence="1">
    <location>
        <begin position="407"/>
        <end position="423"/>
    </location>
</feature>
<accession>A0A9P6X3P8</accession>
<feature type="compositionally biased region" description="Polar residues" evidence="1">
    <location>
        <begin position="263"/>
        <end position="272"/>
    </location>
</feature>
<evidence type="ECO:0000313" key="3">
    <source>
        <dbReference type="EMBL" id="KAG1304235.1"/>
    </source>
</evidence>
<dbReference type="Pfam" id="PF14616">
    <property type="entry name" value="Rua1_C"/>
    <property type="match status" value="1"/>
</dbReference>
<dbReference type="Proteomes" id="UP000716291">
    <property type="component" value="Unassembled WGS sequence"/>
</dbReference>
<dbReference type="InterPro" id="IPR028012">
    <property type="entry name" value="Rua1_C"/>
</dbReference>
<comment type="caution">
    <text evidence="3">The sequence shown here is derived from an EMBL/GenBank/DDBJ whole genome shotgun (WGS) entry which is preliminary data.</text>
</comment>
<dbReference type="AlphaFoldDB" id="A0A9P6X3P8"/>